<accession>H9TE89</accession>
<evidence type="ECO:0000313" key="5">
    <source>
        <dbReference type="EMBL" id="AFG19410.1"/>
    </source>
</evidence>
<dbReference type="InterPro" id="IPR002480">
    <property type="entry name" value="DAHP_synth_2"/>
</dbReference>
<dbReference type="GO" id="GO:0009073">
    <property type="term" value="P:aromatic amino acid family biosynthetic process"/>
    <property type="evidence" value="ECO:0007669"/>
    <property type="project" value="UniProtKB-KW"/>
</dbReference>
<evidence type="ECO:0000256" key="3">
    <source>
        <dbReference type="PIRSR" id="PIRSR602480-1"/>
    </source>
</evidence>
<feature type="binding site" evidence="3">
    <location>
        <position position="287"/>
    </location>
    <ligand>
        <name>phosphoenolpyruvate</name>
        <dbReference type="ChEBI" id="CHEBI:58702"/>
    </ligand>
</feature>
<protein>
    <recommendedName>
        <fullName evidence="4">Phospho-2-dehydro-3-deoxyheptonate aldolase</fullName>
        <ecNumber evidence="4">2.5.1.54</ecNumber>
    </recommendedName>
</protein>
<dbReference type="EMBL" id="JF803483">
    <property type="protein sequence ID" value="AFG19410.1"/>
    <property type="molecule type" value="Genomic_DNA"/>
</dbReference>
<reference evidence="5" key="1">
    <citation type="journal article" date="2011" name="Angew. Chem. Int. Ed. Engl.">
        <title>Transcriptome mining of active biosynthetic pathways and their associated products in Streptomyces flaveolus.</title>
        <authorList>
            <person name="Qu X."/>
            <person name="Lei C."/>
            <person name="Liu W."/>
        </authorList>
    </citation>
    <scope>NUCLEOTIDE SEQUENCE</scope>
    <source>
        <strain evidence="5">DSM 9954</strain>
    </source>
</reference>
<sequence>MHQAVATAPSRPVTGPVTGCPGVFAHHPPMFPVISRPTFHRRPDVGKAVTDVRKPALQQPEWDDPSQVRRIREVLAARPPLVRAEDVCALRTLLAQVARGGALVVQAGDCAENPDECDATHVTRKSAVLDMLAATLKMAAHKPVVRVGRIAGQFAKPRSSAVERVGGLELPVYRGHMVNGPEPTPEARRHDPLRLLTSYMTASDVMEHLGWRGPAFAGHRPPLIEPRVWTSHEALVLDYELPLIRELGDGRRWLGSTHWPWIGERTRRLDGAHLDLVADIVNPVAVKVGPTTTAEEITALCERLDPLRDPGRLTLIARMGADLVRDRLPVLVEAVRVAGHPVIWLSDPMHGNTVTGPDGHKTRLLETMAREIRGFLRAVADSGGTAGGLHLETTPDDVLECVADLSVFEGKAVRRSSLCDPQLNPEQAVSLVAAWADVDVRRVAGAQAAQSCEVAAQPAPR</sequence>
<keyword evidence="4" id="KW-0028">Amino-acid biosynthesis</keyword>
<feature type="binding site" evidence="3">
    <location>
        <position position="149"/>
    </location>
    <ligand>
        <name>phosphoenolpyruvate</name>
        <dbReference type="ChEBI" id="CHEBI:58702"/>
    </ligand>
</feature>
<dbReference type="UniPathway" id="UPA00053">
    <property type="reaction ID" value="UER00084"/>
</dbReference>
<comment type="catalytic activity">
    <reaction evidence="4">
        <text>D-erythrose 4-phosphate + phosphoenolpyruvate + H2O = 7-phospho-2-dehydro-3-deoxy-D-arabino-heptonate + phosphate</text>
        <dbReference type="Rhea" id="RHEA:14717"/>
        <dbReference type="ChEBI" id="CHEBI:15377"/>
        <dbReference type="ChEBI" id="CHEBI:16897"/>
        <dbReference type="ChEBI" id="CHEBI:43474"/>
        <dbReference type="ChEBI" id="CHEBI:58394"/>
        <dbReference type="ChEBI" id="CHEBI:58702"/>
        <dbReference type="EC" id="2.5.1.54"/>
    </reaction>
</comment>
<dbReference type="GO" id="GO:0009423">
    <property type="term" value="P:chorismate biosynthetic process"/>
    <property type="evidence" value="ECO:0007669"/>
    <property type="project" value="UniProtKB-UniPathway"/>
</dbReference>
<feature type="binding site" evidence="3">
    <location>
        <position position="392"/>
    </location>
    <ligand>
        <name>Mn(2+)</name>
        <dbReference type="ChEBI" id="CHEBI:29035"/>
    </ligand>
</feature>
<evidence type="ECO:0000256" key="1">
    <source>
        <dbReference type="ARBA" id="ARBA00008911"/>
    </source>
</evidence>
<comment type="pathway">
    <text evidence="4">Metabolic intermediate biosynthesis; chorismate biosynthesis; chorismate from D-erythrose 4-phosphate and phosphoenolpyruvate: step 1/7.</text>
</comment>
<dbReference type="Pfam" id="PF01474">
    <property type="entry name" value="DAHP_synth_2"/>
    <property type="match status" value="2"/>
</dbReference>
<evidence type="ECO:0000256" key="4">
    <source>
        <dbReference type="RuleBase" id="RU363071"/>
    </source>
</evidence>
<name>H9TE89_9ACTN</name>
<feature type="binding site" evidence="3">
    <location>
        <begin position="264"/>
        <end position="265"/>
    </location>
    <ligand>
        <name>phosphoenolpyruvate</name>
        <dbReference type="ChEBI" id="CHEBI:58702"/>
    </ligand>
</feature>
<keyword evidence="2 4" id="KW-0808">Transferase</keyword>
<feature type="binding site" evidence="3">
    <location>
        <position position="350"/>
    </location>
    <ligand>
        <name>Mn(2+)</name>
        <dbReference type="ChEBI" id="CHEBI:29035"/>
    </ligand>
</feature>
<dbReference type="PANTHER" id="PTHR21337:SF0">
    <property type="entry name" value="PHOSPHO-2-DEHYDRO-3-DEOXYHEPTONATE ALDOLASE"/>
    <property type="match status" value="1"/>
</dbReference>
<proteinExistence type="inferred from homology"/>
<dbReference type="GO" id="GO:0003849">
    <property type="term" value="F:3-deoxy-7-phosphoheptulonate synthase activity"/>
    <property type="evidence" value="ECO:0007669"/>
    <property type="project" value="UniProtKB-EC"/>
</dbReference>
<comment type="cofactor">
    <cofactor evidence="3">
        <name>Mn(2+)</name>
        <dbReference type="ChEBI" id="CHEBI:29035"/>
    </cofactor>
    <cofactor evidence="3">
        <name>Co(2+)</name>
        <dbReference type="ChEBI" id="CHEBI:48828"/>
    </cofactor>
    <cofactor evidence="3">
        <name>Cd(2+)</name>
        <dbReference type="ChEBI" id="CHEBI:48775"/>
    </cofactor>
    <text evidence="3">Binds 1 divalent cation per subunit. The enzyme is active with manganese, cobalt or cadmium ions.</text>
</comment>
<keyword evidence="3" id="KW-0464">Manganese</keyword>
<keyword evidence="3" id="KW-0104">Cadmium</keyword>
<feature type="binding site" evidence="3">
    <location>
        <position position="420"/>
    </location>
    <ligand>
        <name>Mn(2+)</name>
        <dbReference type="ChEBI" id="CHEBI:29035"/>
    </ligand>
</feature>
<dbReference type="EC" id="2.5.1.54" evidence="4"/>
<dbReference type="InterPro" id="IPR013785">
    <property type="entry name" value="Aldolase_TIM"/>
</dbReference>
<gene>
    <name evidence="5" type="primary">mycB1</name>
</gene>
<dbReference type="PANTHER" id="PTHR21337">
    <property type="entry name" value="PHOSPHO-2-DEHYDRO-3-DEOXYHEPTONATE ALDOLASE 1, 2"/>
    <property type="match status" value="1"/>
</dbReference>
<feature type="binding site" evidence="3">
    <location>
        <position position="110"/>
    </location>
    <ligand>
        <name>Mn(2+)</name>
        <dbReference type="ChEBI" id="CHEBI:29035"/>
    </ligand>
</feature>
<evidence type="ECO:0000256" key="2">
    <source>
        <dbReference type="ARBA" id="ARBA00022679"/>
    </source>
</evidence>
<dbReference type="GO" id="GO:0008652">
    <property type="term" value="P:amino acid biosynthetic process"/>
    <property type="evidence" value="ECO:0007669"/>
    <property type="project" value="UniProtKB-KW"/>
</dbReference>
<keyword evidence="3" id="KW-0170">Cobalt</keyword>
<dbReference type="SUPFAM" id="SSF51569">
    <property type="entry name" value="Aldolase"/>
    <property type="match status" value="1"/>
</dbReference>
<dbReference type="AlphaFoldDB" id="H9TE89"/>
<dbReference type="Gene3D" id="3.20.20.70">
    <property type="entry name" value="Aldolase class I"/>
    <property type="match status" value="1"/>
</dbReference>
<feature type="binding site" evidence="3">
    <location>
        <position position="318"/>
    </location>
    <ligand>
        <name>phosphoenolpyruvate</name>
        <dbReference type="ChEBI" id="CHEBI:58702"/>
    </ligand>
</feature>
<keyword evidence="4" id="KW-0057">Aromatic amino acid biosynthesis</keyword>
<comment type="similarity">
    <text evidence="1 4">Belongs to the class-II DAHP synthase family.</text>
</comment>
<organism evidence="5">
    <name type="scientific">Streptomyces flaveolus</name>
    <dbReference type="NCBI Taxonomy" id="67297"/>
    <lineage>
        <taxon>Bacteria</taxon>
        <taxon>Bacillati</taxon>
        <taxon>Actinomycetota</taxon>
        <taxon>Actinomycetes</taxon>
        <taxon>Kitasatosporales</taxon>
        <taxon>Streptomycetaceae</taxon>
        <taxon>Streptomyces</taxon>
    </lineage>
</organism>